<evidence type="ECO:0000256" key="6">
    <source>
        <dbReference type="ARBA" id="ARBA00023211"/>
    </source>
</evidence>
<dbReference type="Proteomes" id="UP000653305">
    <property type="component" value="Unassembled WGS sequence"/>
</dbReference>
<feature type="binding site" evidence="7">
    <location>
        <position position="111"/>
    </location>
    <ligand>
        <name>oxalate</name>
        <dbReference type="ChEBI" id="CHEBI:30623"/>
    </ligand>
</feature>
<dbReference type="GO" id="GO:0048046">
    <property type="term" value="C:apoplast"/>
    <property type="evidence" value="ECO:0007669"/>
    <property type="project" value="UniProtKB-SubCell"/>
</dbReference>
<keyword evidence="5 7" id="KW-0479">Metal-binding</keyword>
<dbReference type="Pfam" id="PF00190">
    <property type="entry name" value="Cupin_1"/>
    <property type="match status" value="1"/>
</dbReference>
<reference evidence="12" key="1">
    <citation type="submission" date="2020-07" db="EMBL/GenBank/DDBJ databases">
        <title>Ethylene signaling mediates host invasion by parasitic plants.</title>
        <authorList>
            <person name="Yoshida S."/>
        </authorList>
    </citation>
    <scope>NUCLEOTIDE SEQUENCE</scope>
    <source>
        <strain evidence="12">Okayama</strain>
    </source>
</reference>
<feature type="binding site" evidence="8">
    <location>
        <position position="111"/>
    </location>
    <ligand>
        <name>Mn(2+)</name>
        <dbReference type="ChEBI" id="CHEBI:29035"/>
    </ligand>
</feature>
<evidence type="ECO:0000256" key="4">
    <source>
        <dbReference type="ARBA" id="ARBA00022525"/>
    </source>
</evidence>
<dbReference type="Gene3D" id="2.60.120.10">
    <property type="entry name" value="Jelly Rolls"/>
    <property type="match status" value="1"/>
</dbReference>
<dbReference type="CDD" id="cd02241">
    <property type="entry name" value="cupin_OxOx"/>
    <property type="match status" value="1"/>
</dbReference>
<dbReference type="InterPro" id="IPR011051">
    <property type="entry name" value="RmlC_Cupin_sf"/>
</dbReference>
<feature type="disulfide bond" evidence="9">
    <location>
        <begin position="31"/>
        <end position="47"/>
    </location>
</feature>
<keyword evidence="10" id="KW-0732">Signal</keyword>
<dbReference type="EMBL" id="BMAC01000248">
    <property type="protein sequence ID" value="GFP91601.1"/>
    <property type="molecule type" value="Genomic_DNA"/>
</dbReference>
<dbReference type="InterPro" id="IPR006045">
    <property type="entry name" value="Cupin_1"/>
</dbReference>
<keyword evidence="4 10" id="KW-0964">Secreted</keyword>
<feature type="signal peptide" evidence="10">
    <location>
        <begin position="1"/>
        <end position="21"/>
    </location>
</feature>
<dbReference type="OrthoDB" id="872791at2759"/>
<evidence type="ECO:0000256" key="10">
    <source>
        <dbReference type="RuleBase" id="RU366015"/>
    </source>
</evidence>
<dbReference type="GO" id="GO:0030145">
    <property type="term" value="F:manganese ion binding"/>
    <property type="evidence" value="ECO:0007669"/>
    <property type="project" value="UniProtKB-UniRule"/>
</dbReference>
<accession>A0A830CBH9</accession>
<evidence type="ECO:0000256" key="1">
    <source>
        <dbReference type="ARBA" id="ARBA00004271"/>
    </source>
</evidence>
<name>A0A830CBH9_9LAMI</name>
<sequence>MGVSYILSLIVITNFLCIASAFDPRPTQDICVADLKSPLRTNGPMPCKDPKTVTDDDFFHSGLDKPGNTSNPFRAAVTTVGVANVPGLNSMGLSMGRLDFGPGGYFPLHFHRASELHVVLEGAIEVGFVSPDQNYTYYSKILNKGDVFIVPPGLVHVQRNAGTGEASSLTILNAQNPGISIITHSAFGAIPAMDARYLADVYQLDENTIKNLQAKTWV</sequence>
<evidence type="ECO:0000256" key="7">
    <source>
        <dbReference type="PIRSR" id="PIRSR601929-1"/>
    </source>
</evidence>
<keyword evidence="13" id="KW-1185">Reference proteome</keyword>
<evidence type="ECO:0000256" key="9">
    <source>
        <dbReference type="PIRSR" id="PIRSR601929-3"/>
    </source>
</evidence>
<dbReference type="PRINTS" id="PR00325">
    <property type="entry name" value="GERMIN"/>
</dbReference>
<evidence type="ECO:0000256" key="8">
    <source>
        <dbReference type="PIRSR" id="PIRSR601929-2"/>
    </source>
</evidence>
<dbReference type="PANTHER" id="PTHR31238">
    <property type="entry name" value="GERMIN-LIKE PROTEIN SUBFAMILY 3 MEMBER 3"/>
    <property type="match status" value="1"/>
</dbReference>
<feature type="chain" id="PRO_5033097554" description="Germin-like protein" evidence="10">
    <location>
        <begin position="22"/>
        <end position="218"/>
    </location>
</feature>
<comment type="caution">
    <text evidence="12">The sequence shown here is derived from an EMBL/GenBank/DDBJ whole genome shotgun (WGS) entry which is preliminary data.</text>
</comment>
<evidence type="ECO:0000313" key="13">
    <source>
        <dbReference type="Proteomes" id="UP000653305"/>
    </source>
</evidence>
<evidence type="ECO:0000256" key="3">
    <source>
        <dbReference type="ARBA" id="ARBA00022523"/>
    </source>
</evidence>
<dbReference type="InterPro" id="IPR014710">
    <property type="entry name" value="RmlC-like_jellyroll"/>
</dbReference>
<dbReference type="SMART" id="SM00835">
    <property type="entry name" value="Cupin_1"/>
    <property type="match status" value="1"/>
</dbReference>
<feature type="binding site" evidence="8">
    <location>
        <position position="115"/>
    </location>
    <ligand>
        <name>Mn(2+)</name>
        <dbReference type="ChEBI" id="CHEBI:29035"/>
    </ligand>
</feature>
<protein>
    <recommendedName>
        <fullName evidence="10">Germin-like protein</fullName>
    </recommendedName>
</protein>
<dbReference type="InterPro" id="IPR001929">
    <property type="entry name" value="Germin"/>
</dbReference>
<keyword evidence="6 7" id="KW-0464">Manganese</keyword>
<evidence type="ECO:0000256" key="5">
    <source>
        <dbReference type="ARBA" id="ARBA00022723"/>
    </source>
</evidence>
<dbReference type="AlphaFoldDB" id="A0A830CBH9"/>
<feature type="binding site" evidence="8">
    <location>
        <position position="156"/>
    </location>
    <ligand>
        <name>Mn(2+)</name>
        <dbReference type="ChEBI" id="CHEBI:29035"/>
    </ligand>
</feature>
<feature type="domain" description="Cupin type-1" evidence="11">
    <location>
        <begin position="61"/>
        <end position="210"/>
    </location>
</feature>
<keyword evidence="3 10" id="KW-0052">Apoplast</keyword>
<organism evidence="12 13">
    <name type="scientific">Phtheirospermum japonicum</name>
    <dbReference type="NCBI Taxonomy" id="374723"/>
    <lineage>
        <taxon>Eukaryota</taxon>
        <taxon>Viridiplantae</taxon>
        <taxon>Streptophyta</taxon>
        <taxon>Embryophyta</taxon>
        <taxon>Tracheophyta</taxon>
        <taxon>Spermatophyta</taxon>
        <taxon>Magnoliopsida</taxon>
        <taxon>eudicotyledons</taxon>
        <taxon>Gunneridae</taxon>
        <taxon>Pentapetalae</taxon>
        <taxon>asterids</taxon>
        <taxon>lamiids</taxon>
        <taxon>Lamiales</taxon>
        <taxon>Orobanchaceae</taxon>
        <taxon>Orobanchaceae incertae sedis</taxon>
        <taxon>Phtheirospermum</taxon>
    </lineage>
</organism>
<gene>
    <name evidence="12" type="ORF">PHJA_001304100</name>
</gene>
<feature type="binding site" evidence="7">
    <location>
        <position position="115"/>
    </location>
    <ligand>
        <name>oxalate</name>
        <dbReference type="ChEBI" id="CHEBI:30623"/>
    </ligand>
</feature>
<dbReference type="SUPFAM" id="SSF51182">
    <property type="entry name" value="RmlC-like cupins"/>
    <property type="match status" value="1"/>
</dbReference>
<comment type="subcellular location">
    <subcellularLocation>
        <location evidence="1 10">Secreted</location>
        <location evidence="1 10">Extracellular space</location>
        <location evidence="1 10">Apoplast</location>
    </subcellularLocation>
</comment>
<feature type="binding site" evidence="8">
    <location>
        <position position="109"/>
    </location>
    <ligand>
        <name>Mn(2+)</name>
        <dbReference type="ChEBI" id="CHEBI:29035"/>
    </ligand>
</feature>
<evidence type="ECO:0000313" key="12">
    <source>
        <dbReference type="EMBL" id="GFP91601.1"/>
    </source>
</evidence>
<evidence type="ECO:0000259" key="11">
    <source>
        <dbReference type="SMART" id="SM00835"/>
    </source>
</evidence>
<keyword evidence="9" id="KW-1015">Disulfide bond</keyword>
<comment type="similarity">
    <text evidence="2 10">Belongs to the germin family.</text>
</comment>
<proteinExistence type="inferred from homology"/>
<evidence type="ECO:0000256" key="2">
    <source>
        <dbReference type="ARBA" id="ARBA00007456"/>
    </source>
</evidence>